<dbReference type="InterPro" id="IPR006483">
    <property type="entry name" value="CRISPR-assoc_Cas3_HD"/>
</dbReference>
<dbReference type="InterPro" id="IPR014001">
    <property type="entry name" value="Helicase_ATP-bd"/>
</dbReference>
<sequence>MSSGTPLWAHSPALGGGWHSLDAHLRAVADLAGNFAAPFGGQQVAYWLGRLHDVGKASCTWQAGLARAAVTGGRVGTDHKALGTRVAHERGLGGFAVGIWGHHSGLVDMQDLGPALKSRVTDGAAEVASAEQVLDGLVADLPADLRAAVPPVWREDRLVGEMAVRLCFSALVDADFLDTAAHFAGLPAPRVRPEADLGVLYERFTTRRAGKLATRRGSPIDALRERIYAGCVEAAERPAGIFRLAAPTGAGKTFASAGFALRHGHRHGKRRVIVAVPFLTITEQNALQYRELLDDERDADPVVLEHHSGVDFDAGGARRWARLAAENWDAPFIVTTFVRLFESLYARKPAAVRRLHRLADSVIVLDEVQALPPAMLMPILDGLRLLVQHFGVTVLLCSATQPDFWALSPFAHLEATDLITDLPAVASRLRRVSFEWQLDPSPTLAGIAAQAAALGCAMVVVNTTADAQTVFAQWRHTGDECDTAQRVAWHLSTRMCPDHRRRVLAEVRRRLDAGLPVLLVSTQLIEAGVDIDFPVVFRALAPADSLLQAAGRANREGRLAGLGRVVIFAASDARQPPSYRAAVGATLLHFGPGRDPDDVTALPAYYRSLYDALNLADPGHVGQRIQQARTRWAFETVASGPVIDATSGVRDQTQAFRMIDDDSLAVITPQAADPDERQEVDDALTRLRDAPVPAMGDVRRLQPYTTTLNRSVLRARPHVQALLRPVLGTPGTAGALVEWCGDYDDATGITIDTAVEGLVL</sequence>
<dbReference type="InterPro" id="IPR027417">
    <property type="entry name" value="P-loop_NTPase"/>
</dbReference>
<keyword evidence="4" id="KW-0067">ATP-binding</keyword>
<dbReference type="SUPFAM" id="SSF52540">
    <property type="entry name" value="P-loop containing nucleoside triphosphate hydrolases"/>
    <property type="match status" value="1"/>
</dbReference>
<proteinExistence type="predicted"/>
<dbReference type="PROSITE" id="PS51643">
    <property type="entry name" value="HD_CAS3"/>
    <property type="match status" value="1"/>
</dbReference>
<dbReference type="GO" id="GO:0003676">
    <property type="term" value="F:nucleic acid binding"/>
    <property type="evidence" value="ECO:0007669"/>
    <property type="project" value="InterPro"/>
</dbReference>
<keyword evidence="5" id="KW-0051">Antiviral defense</keyword>
<protein>
    <submittedName>
        <fullName evidence="8">CRISPR-associated Cas3 family helicase</fullName>
    </submittedName>
</protein>
<dbReference type="AlphaFoldDB" id="A0A3N1FT99"/>
<dbReference type="GO" id="GO:0016787">
    <property type="term" value="F:hydrolase activity"/>
    <property type="evidence" value="ECO:0007669"/>
    <property type="project" value="UniProtKB-KW"/>
</dbReference>
<name>A0A3N1FT99_9ACTN</name>
<feature type="domain" description="HD Cas3-type" evidence="7">
    <location>
        <begin position="14"/>
        <end position="177"/>
    </location>
</feature>
<keyword evidence="3" id="KW-0347">Helicase</keyword>
<gene>
    <name evidence="8" type="ORF">EDD30_7612</name>
</gene>
<evidence type="ECO:0000256" key="2">
    <source>
        <dbReference type="ARBA" id="ARBA00022801"/>
    </source>
</evidence>
<dbReference type="CDD" id="cd17930">
    <property type="entry name" value="DEXHc_cas3"/>
    <property type="match status" value="1"/>
</dbReference>
<keyword evidence="2" id="KW-0378">Hydrolase</keyword>
<dbReference type="RefSeq" id="WP_244945699.1">
    <property type="nucleotide sequence ID" value="NZ_RJKL01000002.1"/>
</dbReference>
<evidence type="ECO:0000256" key="3">
    <source>
        <dbReference type="ARBA" id="ARBA00022806"/>
    </source>
</evidence>
<evidence type="ECO:0000313" key="8">
    <source>
        <dbReference type="EMBL" id="ROP21218.1"/>
    </source>
</evidence>
<dbReference type="GO" id="GO:0004386">
    <property type="term" value="F:helicase activity"/>
    <property type="evidence" value="ECO:0007669"/>
    <property type="project" value="UniProtKB-KW"/>
</dbReference>
<feature type="domain" description="Helicase ATP-binding" evidence="6">
    <location>
        <begin position="233"/>
        <end position="419"/>
    </location>
</feature>
<dbReference type="InterPro" id="IPR011545">
    <property type="entry name" value="DEAD/DEAH_box_helicase_dom"/>
</dbReference>
<evidence type="ECO:0000256" key="1">
    <source>
        <dbReference type="ARBA" id="ARBA00022741"/>
    </source>
</evidence>
<dbReference type="PROSITE" id="PS51192">
    <property type="entry name" value="HELICASE_ATP_BIND_1"/>
    <property type="match status" value="1"/>
</dbReference>
<accession>A0A3N1FT99</accession>
<dbReference type="NCBIfam" id="TIGR01596">
    <property type="entry name" value="cas3_HD"/>
    <property type="match status" value="1"/>
</dbReference>
<organism evidence="8 9">
    <name type="scientific">Couchioplanes caeruleus</name>
    <dbReference type="NCBI Taxonomy" id="56438"/>
    <lineage>
        <taxon>Bacteria</taxon>
        <taxon>Bacillati</taxon>
        <taxon>Actinomycetota</taxon>
        <taxon>Actinomycetes</taxon>
        <taxon>Micromonosporales</taxon>
        <taxon>Micromonosporaceae</taxon>
        <taxon>Couchioplanes</taxon>
    </lineage>
</organism>
<dbReference type="Proteomes" id="UP000271683">
    <property type="component" value="Unassembled WGS sequence"/>
</dbReference>
<dbReference type="GO" id="GO:0005524">
    <property type="term" value="F:ATP binding"/>
    <property type="evidence" value="ECO:0007669"/>
    <property type="project" value="UniProtKB-KW"/>
</dbReference>
<dbReference type="InterPro" id="IPR054712">
    <property type="entry name" value="Cas3-like_dom"/>
</dbReference>
<keyword evidence="1" id="KW-0547">Nucleotide-binding</keyword>
<dbReference type="Gene3D" id="3.40.50.300">
    <property type="entry name" value="P-loop containing nucleotide triphosphate hydrolases"/>
    <property type="match status" value="2"/>
</dbReference>
<dbReference type="Pfam" id="PF22590">
    <property type="entry name" value="Cas3-like_C_2"/>
    <property type="match status" value="1"/>
</dbReference>
<dbReference type="SMART" id="SM00487">
    <property type="entry name" value="DEXDc"/>
    <property type="match status" value="1"/>
</dbReference>
<evidence type="ECO:0000259" key="7">
    <source>
        <dbReference type="PROSITE" id="PS51643"/>
    </source>
</evidence>
<evidence type="ECO:0000259" key="6">
    <source>
        <dbReference type="PROSITE" id="PS51192"/>
    </source>
</evidence>
<comment type="caution">
    <text evidence="8">The sequence shown here is derived from an EMBL/GenBank/DDBJ whole genome shotgun (WGS) entry which is preliminary data.</text>
</comment>
<dbReference type="NCBIfam" id="TIGR01587">
    <property type="entry name" value="cas3_core"/>
    <property type="match status" value="1"/>
</dbReference>
<dbReference type="GO" id="GO:0051607">
    <property type="term" value="P:defense response to virus"/>
    <property type="evidence" value="ECO:0007669"/>
    <property type="project" value="UniProtKB-KW"/>
</dbReference>
<evidence type="ECO:0000256" key="4">
    <source>
        <dbReference type="ARBA" id="ARBA00022840"/>
    </source>
</evidence>
<dbReference type="InterPro" id="IPR006474">
    <property type="entry name" value="Helicase_Cas3_CRISPR-ass_core"/>
</dbReference>
<dbReference type="EMBL" id="RJKL01000002">
    <property type="protein sequence ID" value="ROP21218.1"/>
    <property type="molecule type" value="Genomic_DNA"/>
</dbReference>
<reference evidence="8 9" key="1">
    <citation type="submission" date="2018-11" db="EMBL/GenBank/DDBJ databases">
        <title>Sequencing the genomes of 1000 actinobacteria strains.</title>
        <authorList>
            <person name="Klenk H.-P."/>
        </authorList>
    </citation>
    <scope>NUCLEOTIDE SEQUENCE [LARGE SCALE GENOMIC DNA]</scope>
    <source>
        <strain evidence="8 9">DSM 43634</strain>
    </source>
</reference>
<evidence type="ECO:0000313" key="9">
    <source>
        <dbReference type="Proteomes" id="UP000271683"/>
    </source>
</evidence>
<evidence type="ECO:0000256" key="5">
    <source>
        <dbReference type="ARBA" id="ARBA00023118"/>
    </source>
</evidence>
<dbReference type="CDD" id="cd09641">
    <property type="entry name" value="Cas3''_I"/>
    <property type="match status" value="1"/>
</dbReference>
<dbReference type="Pfam" id="PF00270">
    <property type="entry name" value="DEAD"/>
    <property type="match status" value="1"/>
</dbReference>